<feature type="region of interest" description="Disordered" evidence="1">
    <location>
        <begin position="71"/>
        <end position="155"/>
    </location>
</feature>
<protein>
    <submittedName>
        <fullName evidence="2">Uncharacterized protein</fullName>
    </submittedName>
</protein>
<evidence type="ECO:0000256" key="1">
    <source>
        <dbReference type="SAM" id="MobiDB-lite"/>
    </source>
</evidence>
<evidence type="ECO:0000313" key="3">
    <source>
        <dbReference type="Proteomes" id="UP001287356"/>
    </source>
</evidence>
<comment type="caution">
    <text evidence="2">The sequence shown here is derived from an EMBL/GenBank/DDBJ whole genome shotgun (WGS) entry which is preliminary data.</text>
</comment>
<sequence>MAADRMNWGHHADHDLLTAITQELQPTQEQLRGVMARMHEMGYTCTVKAITYYFHFHFHFLFAQHLQKLRRKDGGAVAGGAESAPSASGTPKTPRKRSATSTPAKKTSAKRKAKKQDSEGEDDEECDNKTPSKKVKKEEPLSDQELPPNDFSDAA</sequence>
<dbReference type="EMBL" id="JAULSN010000005">
    <property type="protein sequence ID" value="KAK3371401.1"/>
    <property type="molecule type" value="Genomic_DNA"/>
</dbReference>
<dbReference type="Proteomes" id="UP001287356">
    <property type="component" value="Unassembled WGS sequence"/>
</dbReference>
<organism evidence="2 3">
    <name type="scientific">Lasiosphaeria ovina</name>
    <dbReference type="NCBI Taxonomy" id="92902"/>
    <lineage>
        <taxon>Eukaryota</taxon>
        <taxon>Fungi</taxon>
        <taxon>Dikarya</taxon>
        <taxon>Ascomycota</taxon>
        <taxon>Pezizomycotina</taxon>
        <taxon>Sordariomycetes</taxon>
        <taxon>Sordariomycetidae</taxon>
        <taxon>Sordariales</taxon>
        <taxon>Lasiosphaeriaceae</taxon>
        <taxon>Lasiosphaeria</taxon>
    </lineage>
</organism>
<reference evidence="2" key="2">
    <citation type="submission" date="2023-06" db="EMBL/GenBank/DDBJ databases">
        <authorList>
            <consortium name="Lawrence Berkeley National Laboratory"/>
            <person name="Haridas S."/>
            <person name="Hensen N."/>
            <person name="Bonometti L."/>
            <person name="Westerberg I."/>
            <person name="Brannstrom I.O."/>
            <person name="Guillou S."/>
            <person name="Cros-Aarteil S."/>
            <person name="Calhoun S."/>
            <person name="Kuo A."/>
            <person name="Mondo S."/>
            <person name="Pangilinan J."/>
            <person name="Riley R."/>
            <person name="Labutti K."/>
            <person name="Andreopoulos B."/>
            <person name="Lipzen A."/>
            <person name="Chen C."/>
            <person name="Yanf M."/>
            <person name="Daum C."/>
            <person name="Ng V."/>
            <person name="Clum A."/>
            <person name="Steindorff A."/>
            <person name="Ohm R."/>
            <person name="Martin F."/>
            <person name="Silar P."/>
            <person name="Natvig D."/>
            <person name="Lalanne C."/>
            <person name="Gautier V."/>
            <person name="Ament-Velasquez S.L."/>
            <person name="Kruys A."/>
            <person name="Hutchinson M.I."/>
            <person name="Powell A.J."/>
            <person name="Barry K."/>
            <person name="Miller A.N."/>
            <person name="Grigoriev I.V."/>
            <person name="Debuchy R."/>
            <person name="Gladieux P."/>
            <person name="Thoren M.H."/>
            <person name="Johannesson H."/>
        </authorList>
    </citation>
    <scope>NUCLEOTIDE SEQUENCE</scope>
    <source>
        <strain evidence="2">CBS 958.72</strain>
    </source>
</reference>
<keyword evidence="3" id="KW-1185">Reference proteome</keyword>
<feature type="compositionally biased region" description="Low complexity" evidence="1">
    <location>
        <begin position="79"/>
        <end position="89"/>
    </location>
</feature>
<gene>
    <name evidence="2" type="ORF">B0T24DRAFT_680488</name>
</gene>
<name>A0AAE0K8L3_9PEZI</name>
<accession>A0AAE0K8L3</accession>
<reference evidence="2" key="1">
    <citation type="journal article" date="2023" name="Mol. Phylogenet. Evol.">
        <title>Genome-scale phylogeny and comparative genomics of the fungal order Sordariales.</title>
        <authorList>
            <person name="Hensen N."/>
            <person name="Bonometti L."/>
            <person name="Westerberg I."/>
            <person name="Brannstrom I.O."/>
            <person name="Guillou S."/>
            <person name="Cros-Aarteil S."/>
            <person name="Calhoun S."/>
            <person name="Haridas S."/>
            <person name="Kuo A."/>
            <person name="Mondo S."/>
            <person name="Pangilinan J."/>
            <person name="Riley R."/>
            <person name="LaButti K."/>
            <person name="Andreopoulos B."/>
            <person name="Lipzen A."/>
            <person name="Chen C."/>
            <person name="Yan M."/>
            <person name="Daum C."/>
            <person name="Ng V."/>
            <person name="Clum A."/>
            <person name="Steindorff A."/>
            <person name="Ohm R.A."/>
            <person name="Martin F."/>
            <person name="Silar P."/>
            <person name="Natvig D.O."/>
            <person name="Lalanne C."/>
            <person name="Gautier V."/>
            <person name="Ament-Velasquez S.L."/>
            <person name="Kruys A."/>
            <person name="Hutchinson M.I."/>
            <person name="Powell A.J."/>
            <person name="Barry K."/>
            <person name="Miller A.N."/>
            <person name="Grigoriev I.V."/>
            <person name="Debuchy R."/>
            <person name="Gladieux P."/>
            <person name="Hiltunen Thoren M."/>
            <person name="Johannesson H."/>
        </authorList>
    </citation>
    <scope>NUCLEOTIDE SEQUENCE</scope>
    <source>
        <strain evidence="2">CBS 958.72</strain>
    </source>
</reference>
<dbReference type="AlphaFoldDB" id="A0AAE0K8L3"/>
<evidence type="ECO:0000313" key="2">
    <source>
        <dbReference type="EMBL" id="KAK3371401.1"/>
    </source>
</evidence>
<proteinExistence type="predicted"/>